<dbReference type="SUPFAM" id="SSF56801">
    <property type="entry name" value="Acetyl-CoA synthetase-like"/>
    <property type="match status" value="1"/>
</dbReference>
<dbReference type="InterPro" id="IPR051414">
    <property type="entry name" value="Adenylate-forming_Reductase"/>
</dbReference>
<accession>A0ABQ8KRG0</accession>
<dbReference type="Gene3D" id="3.40.50.720">
    <property type="entry name" value="NAD(P)-binding Rossmann-like Domain"/>
    <property type="match status" value="1"/>
</dbReference>
<dbReference type="InterPro" id="IPR042099">
    <property type="entry name" value="ANL_N_sf"/>
</dbReference>
<comment type="caution">
    <text evidence="5">The sequence shown here is derived from an EMBL/GenBank/DDBJ whole genome shotgun (WGS) entry which is preliminary data.</text>
</comment>
<dbReference type="InterPro" id="IPR036291">
    <property type="entry name" value="NAD(P)-bd_dom_sf"/>
</dbReference>
<evidence type="ECO:0000256" key="2">
    <source>
        <dbReference type="ARBA" id="ARBA00022553"/>
    </source>
</evidence>
<dbReference type="GeneID" id="71999245"/>
<dbReference type="RefSeq" id="XP_047782438.1">
    <property type="nucleotide sequence ID" value="XM_047918513.1"/>
</dbReference>
<dbReference type="SUPFAM" id="SSF51735">
    <property type="entry name" value="NAD(P)-binding Rossmann-fold domains"/>
    <property type="match status" value="1"/>
</dbReference>
<dbReference type="PANTHER" id="PTHR43439:SF2">
    <property type="entry name" value="ENZYME, PUTATIVE (JCVI)-RELATED"/>
    <property type="match status" value="1"/>
</dbReference>
<dbReference type="Pfam" id="PF00501">
    <property type="entry name" value="AMP-binding"/>
    <property type="match status" value="1"/>
</dbReference>
<dbReference type="InterPro" id="IPR036736">
    <property type="entry name" value="ACP-like_sf"/>
</dbReference>
<dbReference type="Gene3D" id="3.40.50.12780">
    <property type="entry name" value="N-terminal domain of ligase-like"/>
    <property type="match status" value="1"/>
</dbReference>
<dbReference type="Pfam" id="PF23562">
    <property type="entry name" value="AMP-binding_C_3"/>
    <property type="match status" value="1"/>
</dbReference>
<keyword evidence="1" id="KW-0596">Phosphopantetheine</keyword>
<dbReference type="PANTHER" id="PTHR43439">
    <property type="entry name" value="PHENYLACETATE-COENZYME A LIGASE"/>
    <property type="match status" value="1"/>
</dbReference>
<feature type="compositionally biased region" description="Polar residues" evidence="3">
    <location>
        <begin position="11"/>
        <end position="21"/>
    </location>
</feature>
<dbReference type="Gene3D" id="1.10.1200.10">
    <property type="entry name" value="ACP-like"/>
    <property type="match status" value="1"/>
</dbReference>
<evidence type="ECO:0000256" key="1">
    <source>
        <dbReference type="ARBA" id="ARBA00022450"/>
    </source>
</evidence>
<evidence type="ECO:0000313" key="5">
    <source>
        <dbReference type="EMBL" id="KAH9840972.1"/>
    </source>
</evidence>
<gene>
    <name evidence="5" type="ORF">C8Q71DRAFT_433171</name>
</gene>
<dbReference type="Pfam" id="PF07993">
    <property type="entry name" value="NAD_binding_4"/>
    <property type="match status" value="1"/>
</dbReference>
<organism evidence="5 6">
    <name type="scientific">Rhodofomes roseus</name>
    <dbReference type="NCBI Taxonomy" id="34475"/>
    <lineage>
        <taxon>Eukaryota</taxon>
        <taxon>Fungi</taxon>
        <taxon>Dikarya</taxon>
        <taxon>Basidiomycota</taxon>
        <taxon>Agaricomycotina</taxon>
        <taxon>Agaricomycetes</taxon>
        <taxon>Polyporales</taxon>
        <taxon>Rhodofomes</taxon>
    </lineage>
</organism>
<dbReference type="EMBL" id="JADCUA010000004">
    <property type="protein sequence ID" value="KAH9840972.1"/>
    <property type="molecule type" value="Genomic_DNA"/>
</dbReference>
<proteinExistence type="predicted"/>
<dbReference type="Proteomes" id="UP000814176">
    <property type="component" value="Unassembled WGS sequence"/>
</dbReference>
<dbReference type="InterPro" id="IPR000873">
    <property type="entry name" value="AMP-dep_synth/lig_dom"/>
</dbReference>
<dbReference type="InterPro" id="IPR013120">
    <property type="entry name" value="FAR_NAD-bd"/>
</dbReference>
<evidence type="ECO:0000313" key="6">
    <source>
        <dbReference type="Proteomes" id="UP000814176"/>
    </source>
</evidence>
<keyword evidence="2" id="KW-0597">Phosphoprotein</keyword>
<keyword evidence="6" id="KW-1185">Reference proteome</keyword>
<evidence type="ECO:0000259" key="4">
    <source>
        <dbReference type="SMART" id="SM00823"/>
    </source>
</evidence>
<protein>
    <recommendedName>
        <fullName evidence="4">Polyketide synthase-like phosphopantetheine-binding domain-containing protein</fullName>
    </recommendedName>
</protein>
<dbReference type="SMART" id="SM00823">
    <property type="entry name" value="PKS_PP"/>
    <property type="match status" value="1"/>
</dbReference>
<reference evidence="5 6" key="1">
    <citation type="journal article" date="2021" name="Environ. Microbiol.">
        <title>Gene family expansions and transcriptome signatures uncover fungal adaptations to wood decay.</title>
        <authorList>
            <person name="Hage H."/>
            <person name="Miyauchi S."/>
            <person name="Viragh M."/>
            <person name="Drula E."/>
            <person name="Min B."/>
            <person name="Chaduli D."/>
            <person name="Navarro D."/>
            <person name="Favel A."/>
            <person name="Norest M."/>
            <person name="Lesage-Meessen L."/>
            <person name="Balint B."/>
            <person name="Merenyi Z."/>
            <person name="de Eugenio L."/>
            <person name="Morin E."/>
            <person name="Martinez A.T."/>
            <person name="Baldrian P."/>
            <person name="Stursova M."/>
            <person name="Martinez M.J."/>
            <person name="Novotny C."/>
            <person name="Magnuson J.K."/>
            <person name="Spatafora J.W."/>
            <person name="Maurice S."/>
            <person name="Pangilinan J."/>
            <person name="Andreopoulos W."/>
            <person name="LaButti K."/>
            <person name="Hundley H."/>
            <person name="Na H."/>
            <person name="Kuo A."/>
            <person name="Barry K."/>
            <person name="Lipzen A."/>
            <person name="Henrissat B."/>
            <person name="Riley R."/>
            <person name="Ahrendt S."/>
            <person name="Nagy L.G."/>
            <person name="Grigoriev I.V."/>
            <person name="Martin F."/>
            <person name="Rosso M.N."/>
        </authorList>
    </citation>
    <scope>NUCLEOTIDE SEQUENCE [LARGE SCALE GENOMIC DNA]</scope>
    <source>
        <strain evidence="5 6">CIRM-BRFM 1785</strain>
    </source>
</reference>
<evidence type="ECO:0000256" key="3">
    <source>
        <dbReference type="SAM" id="MobiDB-lite"/>
    </source>
</evidence>
<feature type="domain" description="Polyketide synthase-like phosphopantetheine-binding" evidence="4">
    <location>
        <begin position="590"/>
        <end position="665"/>
    </location>
</feature>
<dbReference type="InterPro" id="IPR020806">
    <property type="entry name" value="PKS_PP-bd"/>
</dbReference>
<feature type="region of interest" description="Disordered" evidence="3">
    <location>
        <begin position="1"/>
        <end position="21"/>
    </location>
</feature>
<sequence length="1091" mass="120355">MPRHSAFPVIPQTQARSSTTFRPPPLDDCLSLPELFEWNGVNNSMHPLFVCARGDGRIRTIPWSEVVAAMNVGSQIIRDRLGWTSGTARDVIAIIAPSDNIPYCINELSIMRAGYVVFPISPRNSAAAVAHLVEHAHVQHILVGREQSMVHLVQEALAMIRERGVSSPLPSVSSLLSYDELFSFDAERPPQRDWVAYNDEGTNPEAHTLILHSSGSTAFPKPIIFTNRRLAEVCLIPYFGKRDLTGKIISVHVLPMFHAMGFQMICWAASCGMVLSAFEPGVPIALATPEGHFEAARASGSDIICSLPAVLEAWSRNQEAVNWLAGRDGALYSGGPLNPHVGEYLRSQGVDIAVVYGSTEVGALTPIVPEKGNHDWDYFELSSFLHTRMVPSGDNAYEIVVIANEFCHPCVINTQVDGHDAYATSDLLVPHSTTPGLWKVYGRTDEQIIHSTGEKTNPGPLESILNQDPHIASCVMFGRGQFQAGVLVDPVLDHRPLPLDERQLAEFRDKIWPTVTQMNAFAPQHSRLFKEMIMVTDLAKPFTYTAKGTPRRQPVLRDYSQEIERLYEIVHDSTQSDIPAPLTWDLLSTTDFVRRVVGRVLVHAVGDTDDFFQNGCDSLQATWIRNSILRGLRDSAKLETREITRDFVYEHPTVVALSVYVSGLAAGSTNDTDTSEQARVAAMRAMARAYSEAFPRHQPGTGRSHHDTHADKSVFLLTGTTGSFGCHILHRLVSDPHVSRVFALNRPSKDGISLRERQNAALIERGLPTDVLGDKAILLEVDLAAQQFGTSGTLYEEMRNSVTHIVHNAWRVDFNVSLTSFESNIKGLRGLVDFALSSGMHQPPRLTFMSSIGVLRDVRADSSHEEGHIEPEVAAGSGYSESKWVAEEMLYRARKETSLQTLSVRVGQLCGGIDGSWNSNEWFPALVQSAEILRCFPRDDRTVDWIPLDVAATAVAEFCTTTSPVGFLHLVHPRPVPWDSIAAVVAAELRVGLIAFDVWLAKLEQKGNTATTHPGCDEVEMLRTLPALRLLPFFKTIIKPGAIGSQDLAMTNAMGASPSLSDPNVRQVGEDDVRKWIAYWRRVGLLSNSGR</sequence>
<name>A0ABQ8KRG0_9APHY</name>